<dbReference type="VEuPathDB" id="VectorBase:AMEM008447"/>
<reference evidence="1" key="1">
    <citation type="submission" date="2020-05" db="UniProtKB">
        <authorList>
            <consortium name="EnsemblMetazoa"/>
        </authorList>
    </citation>
    <scope>IDENTIFICATION</scope>
    <source>
        <strain evidence="1">MAF</strain>
    </source>
</reference>
<sequence>MNGYRLSTLRLRKYGPTSKCSLYTPAASPGWPSAKKLRNRPSPSVMPVDTFVQDWLAARTYSVTGTSGAGLPRVVSRISVASLIDDGGRGFDGPATAGGTAGDVAYGFAMPGSVPPSARPGILSVVAVVMGRRPDRRTAATGRSHSAGIRALRDDWQLRVNVPPLVGADPGNPALDAHLVLQPLAPVQHALEAEDYDCQQFQAVDEEAGD</sequence>
<accession>A0A182V3Y9</accession>
<proteinExistence type="predicted"/>
<dbReference type="EnsemblMetazoa" id="AMEM008447-RA">
    <property type="protein sequence ID" value="AMEM008447-PA"/>
    <property type="gene ID" value="AMEM008447"/>
</dbReference>
<evidence type="ECO:0000313" key="2">
    <source>
        <dbReference type="Proteomes" id="UP000075903"/>
    </source>
</evidence>
<keyword evidence="2" id="KW-1185">Reference proteome</keyword>
<organism evidence="1 2">
    <name type="scientific">Anopheles merus</name>
    <name type="common">Mosquito</name>
    <dbReference type="NCBI Taxonomy" id="30066"/>
    <lineage>
        <taxon>Eukaryota</taxon>
        <taxon>Metazoa</taxon>
        <taxon>Ecdysozoa</taxon>
        <taxon>Arthropoda</taxon>
        <taxon>Hexapoda</taxon>
        <taxon>Insecta</taxon>
        <taxon>Pterygota</taxon>
        <taxon>Neoptera</taxon>
        <taxon>Endopterygota</taxon>
        <taxon>Diptera</taxon>
        <taxon>Nematocera</taxon>
        <taxon>Culicoidea</taxon>
        <taxon>Culicidae</taxon>
        <taxon>Anophelinae</taxon>
        <taxon>Anopheles</taxon>
    </lineage>
</organism>
<name>A0A182V3Y9_ANOME</name>
<dbReference type="AlphaFoldDB" id="A0A182V3Y9"/>
<protein>
    <submittedName>
        <fullName evidence="1">Uncharacterized protein</fullName>
    </submittedName>
</protein>
<dbReference type="Proteomes" id="UP000075903">
    <property type="component" value="Unassembled WGS sequence"/>
</dbReference>
<evidence type="ECO:0000313" key="1">
    <source>
        <dbReference type="EnsemblMetazoa" id="AMEM008447-PA"/>
    </source>
</evidence>